<dbReference type="RefSeq" id="WP_176852791.1">
    <property type="nucleotide sequence ID" value="NZ_JABCJD010000001.1"/>
</dbReference>
<reference evidence="1 2" key="1">
    <citation type="submission" date="2020-04" db="EMBL/GenBank/DDBJ databases">
        <title>Donghicola sp., a member of the Rhodobacteraceae family isolated from mangrove forest in Thailand.</title>
        <authorList>
            <person name="Charoenyingcharoen P."/>
            <person name="Yukphan P."/>
        </authorList>
    </citation>
    <scope>NUCLEOTIDE SEQUENCE [LARGE SCALE GENOMIC DNA]</scope>
    <source>
        <strain evidence="1 2">C2-DW-16</strain>
    </source>
</reference>
<dbReference type="Proteomes" id="UP000523601">
    <property type="component" value="Unassembled WGS sequence"/>
</dbReference>
<comment type="caution">
    <text evidence="1">The sequence shown here is derived from an EMBL/GenBank/DDBJ whole genome shotgun (WGS) entry which is preliminary data.</text>
</comment>
<evidence type="ECO:0000313" key="1">
    <source>
        <dbReference type="EMBL" id="NVO26400.1"/>
    </source>
</evidence>
<accession>A0ABX2PA98</accession>
<protein>
    <recommendedName>
        <fullName evidence="3">Glycosyltransferase family 2 protein</fullName>
    </recommendedName>
</protein>
<dbReference type="EMBL" id="JABCJD010000001">
    <property type="protein sequence ID" value="NVO26400.1"/>
    <property type="molecule type" value="Genomic_DNA"/>
</dbReference>
<keyword evidence="2" id="KW-1185">Reference proteome</keyword>
<gene>
    <name evidence="1" type="ORF">HJ526_03115</name>
</gene>
<evidence type="ECO:0008006" key="3">
    <source>
        <dbReference type="Google" id="ProtNLM"/>
    </source>
</evidence>
<sequence>MNTDDLTIRLVQGRTLAHAALPASGMRRASKLSAKYQREGYMQAFDATTLWYDAIWRDGIVHLVCPKLNNLKAEVQKGAFTLDGMPVRIKRLRRFYRHDIIELPFTTCPTEVRLKAFGITISSPVNGQETAPFAGLNAALCLSKNNDLRWITDFAQFHVEQHGLEALILMDNGSTDYGISDIEDALSLTDLKRIMVVSTPWPYGPRGRAPYARTEKYLQTALFNVLRLRWLGQARAVLSCDIDELIHTPGTTIFDMALKSWGGFVRVPGYWRYPDPEAADPSLHASHTHLKPSDKPCPTKWCINPAGPLGGFQWDTHLLERLPLPSLFTNKQGKFWHCRSTTTGWKSNRNAKQETGLQPDRETAEVLAQVFNPPA</sequence>
<evidence type="ECO:0000313" key="2">
    <source>
        <dbReference type="Proteomes" id="UP000523601"/>
    </source>
</evidence>
<organism evidence="1 2">
    <name type="scientific">Donghicola mangrovi</name>
    <dbReference type="NCBI Taxonomy" id="2729614"/>
    <lineage>
        <taxon>Bacteria</taxon>
        <taxon>Pseudomonadati</taxon>
        <taxon>Pseudomonadota</taxon>
        <taxon>Alphaproteobacteria</taxon>
        <taxon>Rhodobacterales</taxon>
        <taxon>Roseobacteraceae</taxon>
        <taxon>Donghicola</taxon>
    </lineage>
</organism>
<name>A0ABX2PA98_9RHOB</name>
<proteinExistence type="predicted"/>